<proteinExistence type="predicted"/>
<name>A0A0D3ICG0_EMIH1</name>
<dbReference type="HOGENOM" id="CLU_1558140_0_0_1"/>
<sequence>MLSALEHRSTASAGEHHRPAPWRGSVVHDAAPSSSIMRRTRSGRADRRSNWRRVAPRSSVAGSVAPSRGEREPSRRRSPQPPAASRQPYSRTAVSRQLAVAVAAAAAAAVSELLRRVADAVWTRAAQRRASVLGVGSARARADGACKQTACTAHVTVVSGRRDHRAVTLREA</sequence>
<protein>
    <submittedName>
        <fullName evidence="2">Uncharacterized protein</fullName>
    </submittedName>
</protein>
<dbReference type="AlphaFoldDB" id="A0A0D3ICG0"/>
<dbReference type="PaxDb" id="2903-EOD08945"/>
<organism evidence="2 3">
    <name type="scientific">Emiliania huxleyi (strain CCMP1516)</name>
    <dbReference type="NCBI Taxonomy" id="280463"/>
    <lineage>
        <taxon>Eukaryota</taxon>
        <taxon>Haptista</taxon>
        <taxon>Haptophyta</taxon>
        <taxon>Prymnesiophyceae</taxon>
        <taxon>Isochrysidales</taxon>
        <taxon>Noelaerhabdaceae</taxon>
        <taxon>Emiliania</taxon>
    </lineage>
</organism>
<evidence type="ECO:0000256" key="1">
    <source>
        <dbReference type="SAM" id="MobiDB-lite"/>
    </source>
</evidence>
<reference evidence="2" key="2">
    <citation type="submission" date="2024-10" db="UniProtKB">
        <authorList>
            <consortium name="EnsemblProtists"/>
        </authorList>
    </citation>
    <scope>IDENTIFICATION</scope>
</reference>
<accession>A0A0D3ICG0</accession>
<evidence type="ECO:0000313" key="3">
    <source>
        <dbReference type="Proteomes" id="UP000013827"/>
    </source>
</evidence>
<keyword evidence="3" id="KW-1185">Reference proteome</keyword>
<feature type="compositionally biased region" description="Basic and acidic residues" evidence="1">
    <location>
        <begin position="1"/>
        <end position="18"/>
    </location>
</feature>
<dbReference type="RefSeq" id="XP_005761374.1">
    <property type="nucleotide sequence ID" value="XM_005761317.1"/>
</dbReference>
<dbReference type="EnsemblProtists" id="EOD08945">
    <property type="protein sequence ID" value="EOD08945"/>
    <property type="gene ID" value="EMIHUDRAFT_446295"/>
</dbReference>
<dbReference type="KEGG" id="ehx:EMIHUDRAFT_446295"/>
<reference evidence="3" key="1">
    <citation type="journal article" date="2013" name="Nature">
        <title>Pan genome of the phytoplankton Emiliania underpins its global distribution.</title>
        <authorList>
            <person name="Read B.A."/>
            <person name="Kegel J."/>
            <person name="Klute M.J."/>
            <person name="Kuo A."/>
            <person name="Lefebvre S.C."/>
            <person name="Maumus F."/>
            <person name="Mayer C."/>
            <person name="Miller J."/>
            <person name="Monier A."/>
            <person name="Salamov A."/>
            <person name="Young J."/>
            <person name="Aguilar M."/>
            <person name="Claverie J.M."/>
            <person name="Frickenhaus S."/>
            <person name="Gonzalez K."/>
            <person name="Herman E.K."/>
            <person name="Lin Y.C."/>
            <person name="Napier J."/>
            <person name="Ogata H."/>
            <person name="Sarno A.F."/>
            <person name="Shmutz J."/>
            <person name="Schroeder D."/>
            <person name="de Vargas C."/>
            <person name="Verret F."/>
            <person name="von Dassow P."/>
            <person name="Valentin K."/>
            <person name="Van de Peer Y."/>
            <person name="Wheeler G."/>
            <person name="Dacks J.B."/>
            <person name="Delwiche C.F."/>
            <person name="Dyhrman S.T."/>
            <person name="Glockner G."/>
            <person name="John U."/>
            <person name="Richards T."/>
            <person name="Worden A.Z."/>
            <person name="Zhang X."/>
            <person name="Grigoriev I.V."/>
            <person name="Allen A.E."/>
            <person name="Bidle K."/>
            <person name="Borodovsky M."/>
            <person name="Bowler C."/>
            <person name="Brownlee C."/>
            <person name="Cock J.M."/>
            <person name="Elias M."/>
            <person name="Gladyshev V.N."/>
            <person name="Groth M."/>
            <person name="Guda C."/>
            <person name="Hadaegh A."/>
            <person name="Iglesias-Rodriguez M.D."/>
            <person name="Jenkins J."/>
            <person name="Jones B.M."/>
            <person name="Lawson T."/>
            <person name="Leese F."/>
            <person name="Lindquist E."/>
            <person name="Lobanov A."/>
            <person name="Lomsadze A."/>
            <person name="Malik S.B."/>
            <person name="Marsh M.E."/>
            <person name="Mackinder L."/>
            <person name="Mock T."/>
            <person name="Mueller-Roeber B."/>
            <person name="Pagarete A."/>
            <person name="Parker M."/>
            <person name="Probert I."/>
            <person name="Quesneville H."/>
            <person name="Raines C."/>
            <person name="Rensing S.A."/>
            <person name="Riano-Pachon D.M."/>
            <person name="Richier S."/>
            <person name="Rokitta S."/>
            <person name="Shiraiwa Y."/>
            <person name="Soanes D.M."/>
            <person name="van der Giezen M."/>
            <person name="Wahlund T.M."/>
            <person name="Williams B."/>
            <person name="Wilson W."/>
            <person name="Wolfe G."/>
            <person name="Wurch L.L."/>
        </authorList>
    </citation>
    <scope>NUCLEOTIDE SEQUENCE</scope>
</reference>
<evidence type="ECO:0000313" key="2">
    <source>
        <dbReference type="EnsemblProtists" id="EOD08945"/>
    </source>
</evidence>
<dbReference type="GeneID" id="17255098"/>
<dbReference type="Proteomes" id="UP000013827">
    <property type="component" value="Unassembled WGS sequence"/>
</dbReference>
<feature type="region of interest" description="Disordered" evidence="1">
    <location>
        <begin position="1"/>
        <end position="91"/>
    </location>
</feature>